<evidence type="ECO:0000256" key="9">
    <source>
        <dbReference type="SAM" id="MobiDB-lite"/>
    </source>
</evidence>
<name>A0A1L9PCW8_ASPVE</name>
<evidence type="ECO:0000256" key="7">
    <source>
        <dbReference type="ARBA" id="ARBA00023187"/>
    </source>
</evidence>
<evidence type="ECO:0000256" key="3">
    <source>
        <dbReference type="ARBA" id="ARBA00018615"/>
    </source>
</evidence>
<dbReference type="AlphaFoldDB" id="A0A1L9PCW8"/>
<keyword evidence="11" id="KW-1185">Reference proteome</keyword>
<dbReference type="STRING" id="1036611.A0A1L9PCW8"/>
<dbReference type="InterPro" id="IPR019367">
    <property type="entry name" value="PDZ-binding_CRIPT"/>
</dbReference>
<evidence type="ECO:0000256" key="1">
    <source>
        <dbReference type="ARBA" id="ARBA00004496"/>
    </source>
</evidence>
<dbReference type="GO" id="GO:0006397">
    <property type="term" value="P:mRNA processing"/>
    <property type="evidence" value="ECO:0007669"/>
    <property type="project" value="UniProtKB-KW"/>
</dbReference>
<dbReference type="GeneID" id="63721644"/>
<organism evidence="10 11">
    <name type="scientific">Aspergillus versicolor CBS 583.65</name>
    <dbReference type="NCBI Taxonomy" id="1036611"/>
    <lineage>
        <taxon>Eukaryota</taxon>
        <taxon>Fungi</taxon>
        <taxon>Dikarya</taxon>
        <taxon>Ascomycota</taxon>
        <taxon>Pezizomycotina</taxon>
        <taxon>Eurotiomycetes</taxon>
        <taxon>Eurotiomycetidae</taxon>
        <taxon>Eurotiales</taxon>
        <taxon>Aspergillaceae</taxon>
        <taxon>Aspergillus</taxon>
        <taxon>Aspergillus subgen. Nidulantes</taxon>
    </lineage>
</organism>
<keyword evidence="6" id="KW-0747">Spliceosome</keyword>
<dbReference type="OrthoDB" id="147332at2759"/>
<feature type="region of interest" description="Disordered" evidence="9">
    <location>
        <begin position="22"/>
        <end position="52"/>
    </location>
</feature>
<feature type="compositionally biased region" description="Gly residues" evidence="9">
    <location>
        <begin position="35"/>
        <end position="49"/>
    </location>
</feature>
<dbReference type="PANTHER" id="PTHR11805:SF1">
    <property type="entry name" value="CYSTEINE-RICH PDZ-BINDING PROTEIN"/>
    <property type="match status" value="1"/>
</dbReference>
<evidence type="ECO:0000256" key="2">
    <source>
        <dbReference type="ARBA" id="ARBA00009021"/>
    </source>
</evidence>
<dbReference type="RefSeq" id="XP_040665133.1">
    <property type="nucleotide sequence ID" value="XM_040806133.1"/>
</dbReference>
<evidence type="ECO:0000256" key="4">
    <source>
        <dbReference type="ARBA" id="ARBA00022490"/>
    </source>
</evidence>
<accession>A0A1L9PCW8</accession>
<dbReference type="GO" id="GO:0031122">
    <property type="term" value="P:cytoplasmic microtubule organization"/>
    <property type="evidence" value="ECO:0007669"/>
    <property type="project" value="TreeGrafter"/>
</dbReference>
<dbReference type="GO" id="GO:0008017">
    <property type="term" value="F:microtubule binding"/>
    <property type="evidence" value="ECO:0007669"/>
    <property type="project" value="TreeGrafter"/>
</dbReference>
<dbReference type="PANTHER" id="PTHR11805">
    <property type="entry name" value="CYSTEINE-RICH PDZ-BINDING PROTEIN"/>
    <property type="match status" value="1"/>
</dbReference>
<dbReference type="GO" id="GO:0005737">
    <property type="term" value="C:cytoplasm"/>
    <property type="evidence" value="ECO:0007669"/>
    <property type="project" value="UniProtKB-SubCell"/>
</dbReference>
<dbReference type="Proteomes" id="UP000184073">
    <property type="component" value="Unassembled WGS sequence"/>
</dbReference>
<dbReference type="GO" id="GO:0008380">
    <property type="term" value="P:RNA splicing"/>
    <property type="evidence" value="ECO:0007669"/>
    <property type="project" value="UniProtKB-KW"/>
</dbReference>
<gene>
    <name evidence="10" type="ORF">ASPVEDRAFT_123900</name>
</gene>
<reference evidence="11" key="1">
    <citation type="journal article" date="2017" name="Genome Biol.">
        <title>Comparative genomics reveals high biological diversity and specific adaptations in the industrially and medically important fungal genus Aspergillus.</title>
        <authorList>
            <person name="de Vries R.P."/>
            <person name="Riley R."/>
            <person name="Wiebenga A."/>
            <person name="Aguilar-Osorio G."/>
            <person name="Amillis S."/>
            <person name="Uchima C.A."/>
            <person name="Anderluh G."/>
            <person name="Asadollahi M."/>
            <person name="Askin M."/>
            <person name="Barry K."/>
            <person name="Battaglia E."/>
            <person name="Bayram O."/>
            <person name="Benocci T."/>
            <person name="Braus-Stromeyer S.A."/>
            <person name="Caldana C."/>
            <person name="Canovas D."/>
            <person name="Cerqueira G.C."/>
            <person name="Chen F."/>
            <person name="Chen W."/>
            <person name="Choi C."/>
            <person name="Clum A."/>
            <person name="Dos Santos R.A."/>
            <person name="Damasio A.R."/>
            <person name="Diallinas G."/>
            <person name="Emri T."/>
            <person name="Fekete E."/>
            <person name="Flipphi M."/>
            <person name="Freyberg S."/>
            <person name="Gallo A."/>
            <person name="Gournas C."/>
            <person name="Habgood R."/>
            <person name="Hainaut M."/>
            <person name="Harispe M.L."/>
            <person name="Henrissat B."/>
            <person name="Hilden K.S."/>
            <person name="Hope R."/>
            <person name="Hossain A."/>
            <person name="Karabika E."/>
            <person name="Karaffa L."/>
            <person name="Karanyi Z."/>
            <person name="Krasevec N."/>
            <person name="Kuo A."/>
            <person name="Kusch H."/>
            <person name="LaButti K."/>
            <person name="Lagendijk E.L."/>
            <person name="Lapidus A."/>
            <person name="Levasseur A."/>
            <person name="Lindquist E."/>
            <person name="Lipzen A."/>
            <person name="Logrieco A.F."/>
            <person name="MacCabe A."/>
            <person name="Maekelae M.R."/>
            <person name="Malavazi I."/>
            <person name="Melin P."/>
            <person name="Meyer V."/>
            <person name="Mielnichuk N."/>
            <person name="Miskei M."/>
            <person name="Molnar A.P."/>
            <person name="Mule G."/>
            <person name="Ngan C.Y."/>
            <person name="Orejas M."/>
            <person name="Orosz E."/>
            <person name="Ouedraogo J.P."/>
            <person name="Overkamp K.M."/>
            <person name="Park H.-S."/>
            <person name="Perrone G."/>
            <person name="Piumi F."/>
            <person name="Punt P.J."/>
            <person name="Ram A.F."/>
            <person name="Ramon A."/>
            <person name="Rauscher S."/>
            <person name="Record E."/>
            <person name="Riano-Pachon D.M."/>
            <person name="Robert V."/>
            <person name="Roehrig J."/>
            <person name="Ruller R."/>
            <person name="Salamov A."/>
            <person name="Salih N.S."/>
            <person name="Samson R.A."/>
            <person name="Sandor E."/>
            <person name="Sanguinetti M."/>
            <person name="Schuetze T."/>
            <person name="Sepcic K."/>
            <person name="Shelest E."/>
            <person name="Sherlock G."/>
            <person name="Sophianopoulou V."/>
            <person name="Squina F.M."/>
            <person name="Sun H."/>
            <person name="Susca A."/>
            <person name="Todd R.B."/>
            <person name="Tsang A."/>
            <person name="Unkles S.E."/>
            <person name="van de Wiele N."/>
            <person name="van Rossen-Uffink D."/>
            <person name="Oliveira J.V."/>
            <person name="Vesth T.C."/>
            <person name="Visser J."/>
            <person name="Yu J.-H."/>
            <person name="Zhou M."/>
            <person name="Andersen M.R."/>
            <person name="Archer D.B."/>
            <person name="Baker S.E."/>
            <person name="Benoit I."/>
            <person name="Brakhage A.A."/>
            <person name="Braus G.H."/>
            <person name="Fischer R."/>
            <person name="Frisvad J.C."/>
            <person name="Goldman G.H."/>
            <person name="Houbraken J."/>
            <person name="Oakley B."/>
            <person name="Pocsi I."/>
            <person name="Scazzocchio C."/>
            <person name="Seiboth B."/>
            <person name="vanKuyk P.A."/>
            <person name="Wortman J."/>
            <person name="Dyer P.S."/>
            <person name="Grigoriev I.V."/>
        </authorList>
    </citation>
    <scope>NUCLEOTIDE SEQUENCE [LARGE SCALE GENOMIC DNA]</scope>
    <source>
        <strain evidence="11">CBS 583.65</strain>
    </source>
</reference>
<comment type="subcellular location">
    <subcellularLocation>
        <location evidence="1">Cytoplasm</location>
    </subcellularLocation>
</comment>
<keyword evidence="5" id="KW-0507">mRNA processing</keyword>
<keyword evidence="4" id="KW-0963">Cytoplasm</keyword>
<evidence type="ECO:0000313" key="11">
    <source>
        <dbReference type="Proteomes" id="UP000184073"/>
    </source>
</evidence>
<evidence type="ECO:0000256" key="6">
    <source>
        <dbReference type="ARBA" id="ARBA00022728"/>
    </source>
</evidence>
<proteinExistence type="inferred from homology"/>
<comment type="similarity">
    <text evidence="2">Belongs to the CRIPT family.</text>
</comment>
<feature type="region of interest" description="Disordered" evidence="9">
    <location>
        <begin position="119"/>
        <end position="138"/>
    </location>
</feature>
<dbReference type="Pfam" id="PF10235">
    <property type="entry name" value="Cript"/>
    <property type="match status" value="1"/>
</dbReference>
<protein>
    <recommendedName>
        <fullName evidence="3">Cysteine-rich PDZ-binding protein</fullName>
    </recommendedName>
    <alternativeName>
        <fullName evidence="8">Cysteine-rich interactor of PDZ three</fullName>
    </alternativeName>
</protein>
<evidence type="ECO:0000256" key="8">
    <source>
        <dbReference type="ARBA" id="ARBA00032518"/>
    </source>
</evidence>
<evidence type="ECO:0000313" key="10">
    <source>
        <dbReference type="EMBL" id="OJI99370.1"/>
    </source>
</evidence>
<sequence length="138" mass="14285">MVCAKCQKKLKSTELATPGVKRKSEMYYGSPSTSLGGGGSSGSGSGGAGSATAAAYRSKPTLGGTGVSKNKLLSSKAKNPYAAYASSCEMCKTKTEQGKKFCQRCAYQKNACPMCGKSLTGKSSKDQPVVQGQKFNLK</sequence>
<dbReference type="GO" id="GO:0005681">
    <property type="term" value="C:spliceosomal complex"/>
    <property type="evidence" value="ECO:0007669"/>
    <property type="project" value="UniProtKB-KW"/>
</dbReference>
<evidence type="ECO:0000256" key="5">
    <source>
        <dbReference type="ARBA" id="ARBA00022664"/>
    </source>
</evidence>
<dbReference type="EMBL" id="KV878126">
    <property type="protein sequence ID" value="OJI99370.1"/>
    <property type="molecule type" value="Genomic_DNA"/>
</dbReference>
<dbReference type="VEuPathDB" id="FungiDB:ASPVEDRAFT_123900"/>
<keyword evidence="7" id="KW-0508">mRNA splicing</keyword>